<keyword evidence="6 9" id="KW-0472">Membrane</keyword>
<evidence type="ECO:0000256" key="8">
    <source>
        <dbReference type="ARBA" id="ARBA00050025"/>
    </source>
</evidence>
<keyword evidence="4 9" id="KW-0812">Transmembrane</keyword>
<dbReference type="SUPFAM" id="SSF111352">
    <property type="entry name" value="Ammonium transporter"/>
    <property type="match status" value="1"/>
</dbReference>
<evidence type="ECO:0000256" key="5">
    <source>
        <dbReference type="ARBA" id="ARBA00022989"/>
    </source>
</evidence>
<evidence type="ECO:0000313" key="11">
    <source>
        <dbReference type="EMBL" id="SSA34719.1"/>
    </source>
</evidence>
<feature type="domain" description="Ammonium transporter AmtB-like" evidence="10">
    <location>
        <begin position="20"/>
        <end position="436"/>
    </location>
</feature>
<evidence type="ECO:0000256" key="2">
    <source>
        <dbReference type="ARBA" id="ARBA00005887"/>
    </source>
</evidence>
<reference evidence="12" key="1">
    <citation type="submission" date="2016-10" db="EMBL/GenBank/DDBJ databases">
        <authorList>
            <person name="Varghese N."/>
            <person name="Submissions S."/>
        </authorList>
    </citation>
    <scope>NUCLEOTIDE SEQUENCE [LARGE SCALE GENOMIC DNA]</scope>
    <source>
        <strain evidence="12">DSM 22951</strain>
    </source>
</reference>
<evidence type="ECO:0000259" key="10">
    <source>
        <dbReference type="Pfam" id="PF00909"/>
    </source>
</evidence>
<dbReference type="OrthoDB" id="9814202at2"/>
<comment type="similarity">
    <text evidence="2 9">Belongs to the ammonia transporter channel (TC 1.A.11.2) family.</text>
</comment>
<dbReference type="InterPro" id="IPR029020">
    <property type="entry name" value="Ammonium/urea_transptr"/>
</dbReference>
<evidence type="ECO:0000256" key="6">
    <source>
        <dbReference type="ARBA" id="ARBA00023136"/>
    </source>
</evidence>
<feature type="transmembrane region" description="Helical" evidence="9">
    <location>
        <begin position="294"/>
        <end position="314"/>
    </location>
</feature>
<comment type="subcellular location">
    <subcellularLocation>
        <location evidence="9">Cell membrane</location>
        <topology evidence="9">Multi-pass membrane protein</topology>
    </subcellularLocation>
    <subcellularLocation>
        <location evidence="1">Membrane</location>
        <topology evidence="1">Multi-pass membrane protein</topology>
    </subcellularLocation>
</comment>
<dbReference type="PROSITE" id="PS01219">
    <property type="entry name" value="AMMONIUM_TRANSP"/>
    <property type="match status" value="1"/>
</dbReference>
<feature type="transmembrane region" description="Helical" evidence="9">
    <location>
        <begin position="20"/>
        <end position="41"/>
    </location>
</feature>
<gene>
    <name evidence="11" type="ORF">SAMN04489750_2044</name>
</gene>
<dbReference type="Gene3D" id="1.10.3430.10">
    <property type="entry name" value="Ammonium transporter AmtB like domains"/>
    <property type="match status" value="1"/>
</dbReference>
<dbReference type="InterPro" id="IPR001905">
    <property type="entry name" value="Ammonium_transpt"/>
</dbReference>
<dbReference type="PANTHER" id="PTHR43029">
    <property type="entry name" value="AMMONIUM TRANSPORTER MEP2"/>
    <property type="match status" value="1"/>
</dbReference>
<dbReference type="EMBL" id="UESZ01000001">
    <property type="protein sequence ID" value="SSA34719.1"/>
    <property type="molecule type" value="Genomic_DNA"/>
</dbReference>
<protein>
    <recommendedName>
        <fullName evidence="8 9">Ammonium transporter</fullName>
    </recommendedName>
</protein>
<feature type="transmembrane region" description="Helical" evidence="9">
    <location>
        <begin position="53"/>
        <end position="71"/>
    </location>
</feature>
<feature type="transmembrane region" description="Helical" evidence="9">
    <location>
        <begin position="320"/>
        <end position="340"/>
    </location>
</feature>
<dbReference type="GO" id="GO:0005886">
    <property type="term" value="C:plasma membrane"/>
    <property type="evidence" value="ECO:0007669"/>
    <property type="project" value="UniProtKB-SubCell"/>
</dbReference>
<keyword evidence="7 9" id="KW-0924">Ammonia transport</keyword>
<dbReference type="Proteomes" id="UP000250028">
    <property type="component" value="Unassembled WGS sequence"/>
</dbReference>
<sequence length="457" mass="47483">MSALSLVAADTPTLDTGNTAWMLTSAALVLFMTIPGLALFYGGLNRSKGVLNMIMMSFGAFGVIGIVYVLWGYSMSFGPNNVGGIFANPFDLWALKDLLPGAPGADASLAYTATGVPTLVFVGFQFTFAAITVALISGSLSDRVKYSTWLVFSVLWVTLVYFPLAHMVWGGGLLSGSADGIAAKLFGTTDGVASVAPIDFAGGTVVHINAGMAGLVLCLFLGKRLGFGKVAMRPHNVPLVMLGAGILWFGWFGFNSGSALAANESAGLVWVNTTTATCAAMIAWLLVEKFRDGHATSVGAASGIVAGLVAITPACGNVTPWGSIAVGAIAGVLSAYAIGLKYKLGYDDSLDVVGVHLVSGFWGTISLGFLARGTGLFYGQWKQLIVQLIIACSALAFTAVMTAIIAVVLKYAMGWRISEDDEAQGIDQTEHAETAYDLATTSFGTVATFAHEEGAKA</sequence>
<feature type="transmembrane region" description="Helical" evidence="9">
    <location>
        <begin position="384"/>
        <end position="409"/>
    </location>
</feature>
<proteinExistence type="inferred from homology"/>
<name>A0A2Y8ZWS8_9MICO</name>
<evidence type="ECO:0000256" key="9">
    <source>
        <dbReference type="RuleBase" id="RU362002"/>
    </source>
</evidence>
<feature type="transmembrane region" description="Helical" evidence="9">
    <location>
        <begin position="149"/>
        <end position="169"/>
    </location>
</feature>
<dbReference type="NCBIfam" id="TIGR00836">
    <property type="entry name" value="amt"/>
    <property type="match status" value="1"/>
</dbReference>
<evidence type="ECO:0000313" key="12">
    <source>
        <dbReference type="Proteomes" id="UP000250028"/>
    </source>
</evidence>
<dbReference type="Pfam" id="PF00909">
    <property type="entry name" value="Ammonium_transp"/>
    <property type="match status" value="1"/>
</dbReference>
<feature type="transmembrane region" description="Helical" evidence="9">
    <location>
        <begin position="118"/>
        <end position="137"/>
    </location>
</feature>
<dbReference type="GO" id="GO:0008519">
    <property type="term" value="F:ammonium channel activity"/>
    <property type="evidence" value="ECO:0007669"/>
    <property type="project" value="InterPro"/>
</dbReference>
<feature type="transmembrane region" description="Helical" evidence="9">
    <location>
        <begin position="200"/>
        <end position="222"/>
    </location>
</feature>
<organism evidence="11 12">
    <name type="scientific">Branchiibius hedensis</name>
    <dbReference type="NCBI Taxonomy" id="672460"/>
    <lineage>
        <taxon>Bacteria</taxon>
        <taxon>Bacillati</taxon>
        <taxon>Actinomycetota</taxon>
        <taxon>Actinomycetes</taxon>
        <taxon>Micrococcales</taxon>
        <taxon>Dermacoccaceae</taxon>
        <taxon>Branchiibius</taxon>
    </lineage>
</organism>
<dbReference type="AlphaFoldDB" id="A0A2Y8ZWS8"/>
<feature type="transmembrane region" description="Helical" evidence="9">
    <location>
        <begin position="234"/>
        <end position="254"/>
    </location>
</feature>
<keyword evidence="3 9" id="KW-0813">Transport</keyword>
<dbReference type="InterPro" id="IPR018047">
    <property type="entry name" value="Ammonium_transpt_CS"/>
</dbReference>
<dbReference type="InterPro" id="IPR024041">
    <property type="entry name" value="NH4_transpt_AmtB-like_dom"/>
</dbReference>
<feature type="transmembrane region" description="Helical" evidence="9">
    <location>
        <begin position="352"/>
        <end position="372"/>
    </location>
</feature>
<dbReference type="PANTHER" id="PTHR43029:SF10">
    <property type="entry name" value="AMMONIUM TRANSPORTER MEP2"/>
    <property type="match status" value="1"/>
</dbReference>
<evidence type="ECO:0000256" key="1">
    <source>
        <dbReference type="ARBA" id="ARBA00004141"/>
    </source>
</evidence>
<evidence type="ECO:0000256" key="4">
    <source>
        <dbReference type="ARBA" id="ARBA00022692"/>
    </source>
</evidence>
<keyword evidence="12" id="KW-1185">Reference proteome</keyword>
<accession>A0A2Y8ZWS8</accession>
<dbReference type="RefSeq" id="WP_109685509.1">
    <property type="nucleotide sequence ID" value="NZ_QGDN01000001.1"/>
</dbReference>
<evidence type="ECO:0000256" key="3">
    <source>
        <dbReference type="ARBA" id="ARBA00022448"/>
    </source>
</evidence>
<keyword evidence="5 9" id="KW-1133">Transmembrane helix</keyword>
<evidence type="ECO:0000256" key="7">
    <source>
        <dbReference type="ARBA" id="ARBA00023177"/>
    </source>
</evidence>
<feature type="transmembrane region" description="Helical" evidence="9">
    <location>
        <begin position="266"/>
        <end position="287"/>
    </location>
</feature>